<dbReference type="RefSeq" id="WP_083626309.1">
    <property type="nucleotide sequence ID" value="NZ_LR734883.1"/>
</dbReference>
<dbReference type="OrthoDB" id="513105at2"/>
<dbReference type="EMBL" id="CZCU02000161">
    <property type="protein sequence ID" value="VXD24974.1"/>
    <property type="molecule type" value="Genomic_DNA"/>
</dbReference>
<comment type="caution">
    <text evidence="1">The sequence shown here is derived from an EMBL/GenBank/DDBJ whole genome shotgun (WGS) entry which is preliminary data.</text>
</comment>
<reference evidence="1" key="1">
    <citation type="submission" date="2019-10" db="EMBL/GenBank/DDBJ databases">
        <authorList>
            <consortium name="Genoscope - CEA"/>
            <person name="William W."/>
        </authorList>
    </citation>
    <scope>NUCLEOTIDE SEQUENCE [LARGE SCALE GENOMIC DNA]</scope>
    <source>
        <strain evidence="1">BBR_PRJEB10992</strain>
    </source>
</reference>
<organism evidence="1 2">
    <name type="scientific">Planktothrix serta PCC 8927</name>
    <dbReference type="NCBI Taxonomy" id="671068"/>
    <lineage>
        <taxon>Bacteria</taxon>
        <taxon>Bacillati</taxon>
        <taxon>Cyanobacteriota</taxon>
        <taxon>Cyanophyceae</taxon>
        <taxon>Oscillatoriophycideae</taxon>
        <taxon>Oscillatoriales</taxon>
        <taxon>Microcoleaceae</taxon>
        <taxon>Planktothrix</taxon>
    </lineage>
</organism>
<accession>A0A7Z9E4X7</accession>
<protein>
    <submittedName>
        <fullName evidence="1">Uncharacterized protein</fullName>
    </submittedName>
</protein>
<evidence type="ECO:0000313" key="1">
    <source>
        <dbReference type="EMBL" id="VXD24974.1"/>
    </source>
</evidence>
<sequence length="128" mass="14589">MDRLTQQVIALSDKVDSLYEMIKHLTNQVSDHLSQDESTELVKATPSLLEYGFSASLSNPPQTRQSTSVQEHKDILIDDEYIETSYYSREPTLTADIQIQRLTAQLTAAYNRIAALEEQLLSKRTTHF</sequence>
<dbReference type="AlphaFoldDB" id="A0A7Z9E4X7"/>
<name>A0A7Z9E4X7_9CYAN</name>
<proteinExistence type="predicted"/>
<evidence type="ECO:0000313" key="2">
    <source>
        <dbReference type="Proteomes" id="UP000184550"/>
    </source>
</evidence>
<dbReference type="Proteomes" id="UP000184550">
    <property type="component" value="Unassembled WGS sequence"/>
</dbReference>
<gene>
    <name evidence="1" type="ORF">PL8927_830239</name>
</gene>
<keyword evidence="2" id="KW-1185">Reference proteome</keyword>